<dbReference type="InterPro" id="IPR050319">
    <property type="entry name" value="ABC_transp_ATP-bind"/>
</dbReference>
<dbReference type="GO" id="GO:0015833">
    <property type="term" value="P:peptide transport"/>
    <property type="evidence" value="ECO:0007669"/>
    <property type="project" value="InterPro"/>
</dbReference>
<dbReference type="GO" id="GO:0005524">
    <property type="term" value="F:ATP binding"/>
    <property type="evidence" value="ECO:0007669"/>
    <property type="project" value="UniProtKB-KW"/>
</dbReference>
<keyword evidence="3" id="KW-0547">Nucleotide-binding</keyword>
<dbReference type="FunFam" id="3.40.50.300:FF:000016">
    <property type="entry name" value="Oligopeptide ABC transporter ATP-binding component"/>
    <property type="match status" value="1"/>
</dbReference>
<name>A0A8J3R5K5_9ACTN</name>
<comment type="similarity">
    <text evidence="1">Belongs to the ABC transporter superfamily.</text>
</comment>
<sequence>MNETLLELQGLVKHFPIRGGVLIKRQVGSVHAVDEIDLTIGVGETVGLVGESGCGKSTTGRLAARLLEPTAGKILYGGRDIAHDSRRRLKPIRPEIQMIFQDPYSSLNPRHTVGTIISGPMEVNGIEPTGGRRKRVQELLEIVGLNPEHYNRFPHEFSGGQRQRIGIARALALNPKLIIADEPVSALDVSIQAQVVNLLQELQRDLGIAFLFIAHDLAIVRHFSQRVAVMYLGKIVEVGDRQSIYDRPRHPYTHALLSAVPEPDVDGEPRERIRLAGDVPSPINPPSGCRFRTRCWKAQDKCAAEVPPLVRLNGNREGHLTACHFPEAPTVQGDDVVLDPALA</sequence>
<evidence type="ECO:0000256" key="1">
    <source>
        <dbReference type="ARBA" id="ARBA00005417"/>
    </source>
</evidence>
<reference evidence="6" key="1">
    <citation type="submission" date="2021-01" db="EMBL/GenBank/DDBJ databases">
        <title>Whole genome shotgun sequence of Sphaerimonospora thailandensis NBRC 107569.</title>
        <authorList>
            <person name="Komaki H."/>
            <person name="Tamura T."/>
        </authorList>
    </citation>
    <scope>NUCLEOTIDE SEQUENCE</scope>
    <source>
        <strain evidence="6">NBRC 107569</strain>
    </source>
</reference>
<dbReference type="CDD" id="cd03257">
    <property type="entry name" value="ABC_NikE_OppD_transporters"/>
    <property type="match status" value="1"/>
</dbReference>
<evidence type="ECO:0000313" key="6">
    <source>
        <dbReference type="EMBL" id="GIH68190.1"/>
    </source>
</evidence>
<protein>
    <submittedName>
        <fullName evidence="6">Dipeptide/oligopeptide/nickel ABC transporter ATP-binding protein</fullName>
    </submittedName>
</protein>
<dbReference type="InterPro" id="IPR013563">
    <property type="entry name" value="Oligopep_ABC_C"/>
</dbReference>
<comment type="caution">
    <text evidence="6">The sequence shown here is derived from an EMBL/GenBank/DDBJ whole genome shotgun (WGS) entry which is preliminary data.</text>
</comment>
<keyword evidence="7" id="KW-1185">Reference proteome</keyword>
<dbReference type="PANTHER" id="PTHR43776:SF7">
    <property type="entry name" value="D,D-DIPEPTIDE TRANSPORT ATP-BINDING PROTEIN DDPF-RELATED"/>
    <property type="match status" value="1"/>
</dbReference>
<dbReference type="PROSITE" id="PS50893">
    <property type="entry name" value="ABC_TRANSPORTER_2"/>
    <property type="match status" value="1"/>
</dbReference>
<dbReference type="AlphaFoldDB" id="A0A8J3R5K5"/>
<dbReference type="PROSITE" id="PS00211">
    <property type="entry name" value="ABC_TRANSPORTER_1"/>
    <property type="match status" value="1"/>
</dbReference>
<gene>
    <name evidence="6" type="ORF">Mth01_04430</name>
</gene>
<dbReference type="PANTHER" id="PTHR43776">
    <property type="entry name" value="TRANSPORT ATP-BINDING PROTEIN"/>
    <property type="match status" value="1"/>
</dbReference>
<dbReference type="GO" id="GO:0016887">
    <property type="term" value="F:ATP hydrolysis activity"/>
    <property type="evidence" value="ECO:0007669"/>
    <property type="project" value="InterPro"/>
</dbReference>
<dbReference type="RefSeq" id="WP_204010375.1">
    <property type="nucleotide sequence ID" value="NZ_BOOG01000007.1"/>
</dbReference>
<evidence type="ECO:0000256" key="4">
    <source>
        <dbReference type="ARBA" id="ARBA00022840"/>
    </source>
</evidence>
<proteinExistence type="inferred from homology"/>
<dbReference type="InterPro" id="IPR003439">
    <property type="entry name" value="ABC_transporter-like_ATP-bd"/>
</dbReference>
<dbReference type="Proteomes" id="UP000610966">
    <property type="component" value="Unassembled WGS sequence"/>
</dbReference>
<dbReference type="InterPro" id="IPR017871">
    <property type="entry name" value="ABC_transporter-like_CS"/>
</dbReference>
<feature type="domain" description="ABC transporter" evidence="5">
    <location>
        <begin position="6"/>
        <end position="257"/>
    </location>
</feature>
<dbReference type="InterPro" id="IPR027417">
    <property type="entry name" value="P-loop_NTPase"/>
</dbReference>
<accession>A0A8J3R5K5</accession>
<dbReference type="SUPFAM" id="SSF52540">
    <property type="entry name" value="P-loop containing nucleoside triphosphate hydrolases"/>
    <property type="match status" value="1"/>
</dbReference>
<evidence type="ECO:0000313" key="7">
    <source>
        <dbReference type="Proteomes" id="UP000610966"/>
    </source>
</evidence>
<dbReference type="InterPro" id="IPR003593">
    <property type="entry name" value="AAA+_ATPase"/>
</dbReference>
<dbReference type="Pfam" id="PF08352">
    <property type="entry name" value="oligo_HPY"/>
    <property type="match status" value="1"/>
</dbReference>
<organism evidence="6 7">
    <name type="scientific">Sphaerimonospora thailandensis</name>
    <dbReference type="NCBI Taxonomy" id="795644"/>
    <lineage>
        <taxon>Bacteria</taxon>
        <taxon>Bacillati</taxon>
        <taxon>Actinomycetota</taxon>
        <taxon>Actinomycetes</taxon>
        <taxon>Streptosporangiales</taxon>
        <taxon>Streptosporangiaceae</taxon>
        <taxon>Sphaerimonospora</taxon>
    </lineage>
</organism>
<dbReference type="SMART" id="SM00382">
    <property type="entry name" value="AAA"/>
    <property type="match status" value="1"/>
</dbReference>
<evidence type="ECO:0000256" key="3">
    <source>
        <dbReference type="ARBA" id="ARBA00022741"/>
    </source>
</evidence>
<dbReference type="Gene3D" id="3.40.50.300">
    <property type="entry name" value="P-loop containing nucleotide triphosphate hydrolases"/>
    <property type="match status" value="1"/>
</dbReference>
<keyword evidence="4 6" id="KW-0067">ATP-binding</keyword>
<keyword evidence="2" id="KW-0813">Transport</keyword>
<evidence type="ECO:0000256" key="2">
    <source>
        <dbReference type="ARBA" id="ARBA00022448"/>
    </source>
</evidence>
<dbReference type="EMBL" id="BOOG01000007">
    <property type="protein sequence ID" value="GIH68190.1"/>
    <property type="molecule type" value="Genomic_DNA"/>
</dbReference>
<evidence type="ECO:0000259" key="5">
    <source>
        <dbReference type="PROSITE" id="PS50893"/>
    </source>
</evidence>
<dbReference type="Pfam" id="PF00005">
    <property type="entry name" value="ABC_tran"/>
    <property type="match status" value="1"/>
</dbReference>
<dbReference type="GO" id="GO:0055085">
    <property type="term" value="P:transmembrane transport"/>
    <property type="evidence" value="ECO:0007669"/>
    <property type="project" value="UniProtKB-ARBA"/>
</dbReference>
<dbReference type="NCBIfam" id="TIGR01727">
    <property type="entry name" value="oligo_HPY"/>
    <property type="match status" value="1"/>
</dbReference>